<protein>
    <submittedName>
        <fullName evidence="1">Uncharacterized protein</fullName>
    </submittedName>
</protein>
<dbReference type="AlphaFoldDB" id="I7BIT2"/>
<accession>I7BIT2</accession>
<reference evidence="1 2" key="1">
    <citation type="journal article" date="2012" name="J. Bacteriol.">
        <title>Genome Sequence of "Candidatus Mycoplasma haemolamae" Strain Purdue, a Red Blood Cell Pathogen of Alpacas (Vicugna pacos) and Llamas (Lama glama).</title>
        <authorList>
            <person name="Guimaraes A.M."/>
            <person name="Toth B."/>
            <person name="Santos A.P."/>
            <person name="do Nascimento N.C."/>
            <person name="Kritchevsky J.E."/>
            <person name="Messick J.B."/>
        </authorList>
    </citation>
    <scope>NUCLEOTIDE SEQUENCE [LARGE SCALE GENOMIC DNA]</scope>
    <source>
        <strain evidence="1 2">Purdue</strain>
    </source>
</reference>
<dbReference type="HOGENOM" id="CLU_972599_0_0_14"/>
<evidence type="ECO:0000313" key="1">
    <source>
        <dbReference type="EMBL" id="AFO51733.1"/>
    </source>
</evidence>
<dbReference type="EMBL" id="CP003731">
    <property type="protein sequence ID" value="AFO51733.1"/>
    <property type="molecule type" value="Genomic_DNA"/>
</dbReference>
<dbReference type="PATRIC" id="fig|1212765.3.peg.177"/>
<proteinExistence type="predicted"/>
<dbReference type="Proteomes" id="UP000006502">
    <property type="component" value="Chromosome"/>
</dbReference>
<name>I7BIT2_MYCHA</name>
<gene>
    <name evidence="1" type="ordered locus">MHLP_00765</name>
</gene>
<dbReference type="STRING" id="1212765.MHLP_00765"/>
<dbReference type="KEGG" id="mhl:MHLP_00765"/>
<reference evidence="2" key="2">
    <citation type="submission" date="2012-07" db="EMBL/GenBank/DDBJ databases">
        <title>Complete genome sequence of 'Candidatus Mycoplasma haemolamae'.</title>
        <authorList>
            <person name="Guimaraes A.M.S."/>
            <person name="Toth B."/>
            <person name="Santos A.P."/>
            <person name="Nascimento N.C."/>
            <person name="Sojka J.E."/>
            <person name="Messick J.B."/>
        </authorList>
    </citation>
    <scope>NUCLEOTIDE SEQUENCE [LARGE SCALE GENOMIC DNA]</scope>
    <source>
        <strain evidence="2">Purdue</strain>
    </source>
</reference>
<evidence type="ECO:0000313" key="2">
    <source>
        <dbReference type="Proteomes" id="UP000006502"/>
    </source>
</evidence>
<keyword evidence="2" id="KW-1185">Reference proteome</keyword>
<sequence>MSKLAAVTSALSVAVGGTIGGGIFASKSMIPPTYNEDSQGIKHRGIESVAPALNDREQSVSKDLEVKEYTLPSWFKGQHLSRLGAQVATLRKVESGWSAQIHYLLNHLEGVYDYRAGENDIGNEEVAAVISTGPCIAVKFEARGDKEALLYLENLSGQDLATLPACGYQWFIRTDNPENVQSEIDKWNRQSEGILPFDWKDSDRLNNQVFGEWDSFDPEGAQPLDKKCKGQDKCIVLRKEIKIPFHLDKRQPFAKQPWQLKAQQEAKAKWEELVKNLKATSN</sequence>
<organism evidence="1 2">
    <name type="scientific">Mycoplasma haematolamae (strain Purdue)</name>
    <dbReference type="NCBI Taxonomy" id="1212765"/>
    <lineage>
        <taxon>Bacteria</taxon>
        <taxon>Bacillati</taxon>
        <taxon>Mycoplasmatota</taxon>
        <taxon>Mollicutes</taxon>
        <taxon>Mycoplasmataceae</taxon>
        <taxon>Mycoplasma</taxon>
    </lineage>
</organism>